<accession>A0A345NR94</accession>
<reference evidence="2 3" key="1">
    <citation type="submission" date="2018-07" db="EMBL/GenBank/DDBJ databases">
        <title>Complete genome sequencing of Ornithinimicrobium sp. AMA3305.</title>
        <authorList>
            <person name="Bae J.-W."/>
        </authorList>
    </citation>
    <scope>NUCLEOTIDE SEQUENCE [LARGE SCALE GENOMIC DNA]</scope>
    <source>
        <strain evidence="2 3">AMA3305</strain>
    </source>
</reference>
<evidence type="ECO:0000313" key="3">
    <source>
        <dbReference type="Proteomes" id="UP000253790"/>
    </source>
</evidence>
<evidence type="ECO:0000313" key="2">
    <source>
        <dbReference type="EMBL" id="AXH97552.1"/>
    </source>
</evidence>
<feature type="transmembrane region" description="Helical" evidence="1">
    <location>
        <begin position="38"/>
        <end position="61"/>
    </location>
</feature>
<dbReference type="AlphaFoldDB" id="A0A345NR94"/>
<keyword evidence="1" id="KW-0472">Membrane</keyword>
<dbReference type="Proteomes" id="UP000253790">
    <property type="component" value="Chromosome"/>
</dbReference>
<organism evidence="2 3">
    <name type="scientific">Ornithinimicrobium avium</name>
    <dbReference type="NCBI Taxonomy" id="2283195"/>
    <lineage>
        <taxon>Bacteria</taxon>
        <taxon>Bacillati</taxon>
        <taxon>Actinomycetota</taxon>
        <taxon>Actinomycetes</taxon>
        <taxon>Micrococcales</taxon>
        <taxon>Ornithinimicrobiaceae</taxon>
        <taxon>Ornithinimicrobium</taxon>
    </lineage>
</organism>
<keyword evidence="1" id="KW-0812">Transmembrane</keyword>
<keyword evidence="1" id="KW-1133">Transmembrane helix</keyword>
<sequence>MVGLGTGRTAGLVRAAPWAGVLAVTTLFQVVRRQPVDVIVFATALVLVLLDAVLPGGLRPLHLHRALRSRPRIAVLVAAAVVVGGVLVLVPRHGTASVVVLAVLGVAVTALALVGDGAGGRQEWDAPAEPTARVRTRRAAVLWAGVIVVAGVVEASSFVLGDIGITDGSTMPSISDLLDPWLDDPGWHALYVVAWLAAGVGLLRRGSWEGEPCGS</sequence>
<dbReference type="EMBL" id="CP031229">
    <property type="protein sequence ID" value="AXH97552.1"/>
    <property type="molecule type" value="Genomic_DNA"/>
</dbReference>
<proteinExistence type="predicted"/>
<feature type="transmembrane region" description="Helical" evidence="1">
    <location>
        <begin position="96"/>
        <end position="119"/>
    </location>
</feature>
<dbReference type="RefSeq" id="WP_114930031.1">
    <property type="nucleotide sequence ID" value="NZ_CP031229.1"/>
</dbReference>
<protein>
    <submittedName>
        <fullName evidence="2">Uncharacterized protein</fullName>
    </submittedName>
</protein>
<feature type="transmembrane region" description="Helical" evidence="1">
    <location>
        <begin position="12"/>
        <end position="32"/>
    </location>
</feature>
<evidence type="ECO:0000256" key="1">
    <source>
        <dbReference type="SAM" id="Phobius"/>
    </source>
</evidence>
<keyword evidence="3" id="KW-1185">Reference proteome</keyword>
<dbReference type="KEGG" id="orn:DV701_16820"/>
<feature type="transmembrane region" description="Helical" evidence="1">
    <location>
        <begin position="140"/>
        <end position="165"/>
    </location>
</feature>
<feature type="transmembrane region" description="Helical" evidence="1">
    <location>
        <begin position="73"/>
        <end position="90"/>
    </location>
</feature>
<name>A0A345NR94_9MICO</name>
<gene>
    <name evidence="2" type="ORF">DV701_16820</name>
</gene>